<dbReference type="Gene3D" id="1.10.287.1490">
    <property type="match status" value="1"/>
</dbReference>
<feature type="coiled-coil region" evidence="1">
    <location>
        <begin position="92"/>
        <end position="119"/>
    </location>
</feature>
<comment type="caution">
    <text evidence="3">The sequence shown here is derived from an EMBL/GenBank/DDBJ whole genome shotgun (WGS) entry which is preliminary data.</text>
</comment>
<reference evidence="3" key="1">
    <citation type="submission" date="2023-03" db="EMBL/GenBank/DDBJ databases">
        <title>Massive genome expansion in bonnet fungi (Mycena s.s.) driven by repeated elements and novel gene families across ecological guilds.</title>
        <authorList>
            <consortium name="Lawrence Berkeley National Laboratory"/>
            <person name="Harder C.B."/>
            <person name="Miyauchi S."/>
            <person name="Viragh M."/>
            <person name="Kuo A."/>
            <person name="Thoen E."/>
            <person name="Andreopoulos B."/>
            <person name="Lu D."/>
            <person name="Skrede I."/>
            <person name="Drula E."/>
            <person name="Henrissat B."/>
            <person name="Morin E."/>
            <person name="Kohler A."/>
            <person name="Barry K."/>
            <person name="LaButti K."/>
            <person name="Morin E."/>
            <person name="Salamov A."/>
            <person name="Lipzen A."/>
            <person name="Mereny Z."/>
            <person name="Hegedus B."/>
            <person name="Baldrian P."/>
            <person name="Stursova M."/>
            <person name="Weitz H."/>
            <person name="Taylor A."/>
            <person name="Grigoriev I.V."/>
            <person name="Nagy L.G."/>
            <person name="Martin F."/>
            <person name="Kauserud H."/>
        </authorList>
    </citation>
    <scope>NUCLEOTIDE SEQUENCE</scope>
    <source>
        <strain evidence="3">CBHHK002</strain>
    </source>
</reference>
<keyword evidence="1" id="KW-0175">Coiled coil</keyword>
<feature type="region of interest" description="Disordered" evidence="2">
    <location>
        <begin position="1"/>
        <end position="42"/>
    </location>
</feature>
<feature type="compositionally biased region" description="Low complexity" evidence="2">
    <location>
        <begin position="1"/>
        <end position="16"/>
    </location>
</feature>
<accession>A0AAD6ZD24</accession>
<protein>
    <submittedName>
        <fullName evidence="3">Uncharacterized protein</fullName>
    </submittedName>
</protein>
<organism evidence="3 4">
    <name type="scientific">Mycena albidolilacea</name>
    <dbReference type="NCBI Taxonomy" id="1033008"/>
    <lineage>
        <taxon>Eukaryota</taxon>
        <taxon>Fungi</taxon>
        <taxon>Dikarya</taxon>
        <taxon>Basidiomycota</taxon>
        <taxon>Agaricomycotina</taxon>
        <taxon>Agaricomycetes</taxon>
        <taxon>Agaricomycetidae</taxon>
        <taxon>Agaricales</taxon>
        <taxon>Marasmiineae</taxon>
        <taxon>Mycenaceae</taxon>
        <taxon>Mycena</taxon>
    </lineage>
</organism>
<keyword evidence="4" id="KW-1185">Reference proteome</keyword>
<gene>
    <name evidence="3" type="ORF">DFH08DRAFT_820191</name>
</gene>
<evidence type="ECO:0000313" key="4">
    <source>
        <dbReference type="Proteomes" id="UP001218218"/>
    </source>
</evidence>
<name>A0AAD6ZD24_9AGAR</name>
<proteinExistence type="predicted"/>
<dbReference type="AlphaFoldDB" id="A0AAD6ZD24"/>
<dbReference type="EMBL" id="JARIHO010000059">
    <property type="protein sequence ID" value="KAJ7318186.1"/>
    <property type="molecule type" value="Genomic_DNA"/>
</dbReference>
<evidence type="ECO:0000313" key="3">
    <source>
        <dbReference type="EMBL" id="KAJ7318186.1"/>
    </source>
</evidence>
<evidence type="ECO:0000256" key="1">
    <source>
        <dbReference type="SAM" id="Coils"/>
    </source>
</evidence>
<dbReference type="Proteomes" id="UP001218218">
    <property type="component" value="Unassembled WGS sequence"/>
</dbReference>
<evidence type="ECO:0000256" key="2">
    <source>
        <dbReference type="SAM" id="MobiDB-lite"/>
    </source>
</evidence>
<sequence>MAQPSRRAVSSRQAASTRHHPDTINDESGTPDDMNPVPNLPPEAINSGLEADLSRLRTDYDDLCDDHNALLEQFRTLSSNHTSLKSLKRKSEDALEDELVKKQKRIRRLEREHAVAAERVDKTVCALESQLDGKSREIQRTEHQLTASNAVTMSRDTTITSLRSIIAKKQSALTSTRNKLYAAQKRDERTKRALKAARQAYRDLHIWKPRRDGQYSATAPEKIEFAVKSCAGAFGIDIKGNHFMSARTVARAVDEGGKYGEIQ</sequence>